<dbReference type="GO" id="GO:0005634">
    <property type="term" value="C:nucleus"/>
    <property type="evidence" value="ECO:0007669"/>
    <property type="project" value="UniProtKB-SubCell"/>
</dbReference>
<comment type="function">
    <text evidence="6">This promotes the activity of RNA polymerase II.</text>
</comment>
<dbReference type="CDD" id="cd07521">
    <property type="entry name" value="HAD_FCP1-like"/>
    <property type="match status" value="1"/>
</dbReference>
<evidence type="ECO:0000256" key="5">
    <source>
        <dbReference type="ARBA" id="ARBA00048336"/>
    </source>
</evidence>
<dbReference type="SUPFAM" id="SSF56784">
    <property type="entry name" value="HAD-like"/>
    <property type="match status" value="1"/>
</dbReference>
<proteinExistence type="predicted"/>
<comment type="caution">
    <text evidence="8">The sequence shown here is derived from an EMBL/GenBank/DDBJ whole genome shotgun (WGS) entry which is preliminary data.</text>
</comment>
<dbReference type="InterPro" id="IPR036412">
    <property type="entry name" value="HAD-like_sf"/>
</dbReference>
<evidence type="ECO:0000256" key="2">
    <source>
        <dbReference type="ARBA" id="ARBA00022801"/>
    </source>
</evidence>
<dbReference type="Pfam" id="PF03031">
    <property type="entry name" value="NIF"/>
    <property type="match status" value="1"/>
</dbReference>
<dbReference type="AlphaFoldDB" id="A0A7J7CF91"/>
<comment type="catalytic activity">
    <reaction evidence="4 6">
        <text>O-phospho-L-seryl-[protein] + H2O = L-seryl-[protein] + phosphate</text>
        <dbReference type="Rhea" id="RHEA:20629"/>
        <dbReference type="Rhea" id="RHEA-COMP:9863"/>
        <dbReference type="Rhea" id="RHEA-COMP:11604"/>
        <dbReference type="ChEBI" id="CHEBI:15377"/>
        <dbReference type="ChEBI" id="CHEBI:29999"/>
        <dbReference type="ChEBI" id="CHEBI:43474"/>
        <dbReference type="ChEBI" id="CHEBI:83421"/>
        <dbReference type="EC" id="3.1.3.16"/>
    </reaction>
</comment>
<keyword evidence="9" id="KW-1185">Reference proteome</keyword>
<sequence length="406" mass="46253">MESLCNIIAKQARNLNENETLLSSESNIQSSRVHSPGFVPGIDDFNKSEAFIDAAIGVKTPRMDNLETLLKTHLKLGFRRWLDKDSGSGSASSTIWSPKTVLYMEDVRLPVFLEGSHDCGSSDEEEEVKMVKRPKLDNLESELETHKESSVPLTKKVLCSHSTGIVHGMCILCGQIMDKETGVKFECIQKELGLFDEEFVREKNHLVSRKKLCLVLDLDHTLLHTSKIVDMKPKEESCEGLFKFDSLQIMTKLRPFVHNFLREASEMFEMYIYTMGNKSYALEMAKLLDPKDDDYFTGRIISREDSTQEHQKSLNKVPVHESVVLILDDKESVWTKHKDNLILMKRYNFFPSKANQVGFNFKSLSEQNADENKSGGALSTVLKVLKQIHSLYFEQVVVANNLMTEM</sequence>
<comment type="catalytic activity">
    <reaction evidence="5 6">
        <text>O-phospho-L-threonyl-[protein] + H2O = L-threonyl-[protein] + phosphate</text>
        <dbReference type="Rhea" id="RHEA:47004"/>
        <dbReference type="Rhea" id="RHEA-COMP:11060"/>
        <dbReference type="Rhea" id="RHEA-COMP:11605"/>
        <dbReference type="ChEBI" id="CHEBI:15377"/>
        <dbReference type="ChEBI" id="CHEBI:30013"/>
        <dbReference type="ChEBI" id="CHEBI:43474"/>
        <dbReference type="ChEBI" id="CHEBI:61977"/>
        <dbReference type="EC" id="3.1.3.16"/>
    </reaction>
</comment>
<dbReference type="InterPro" id="IPR023214">
    <property type="entry name" value="HAD_sf"/>
</dbReference>
<evidence type="ECO:0000256" key="6">
    <source>
        <dbReference type="RuleBase" id="RU366066"/>
    </source>
</evidence>
<reference evidence="8 9" key="1">
    <citation type="journal article" date="2020" name="Nat. Commun.">
        <title>Genome of Tripterygium wilfordii and identification of cytochrome P450 involved in triptolide biosynthesis.</title>
        <authorList>
            <person name="Tu L."/>
            <person name="Su P."/>
            <person name="Zhang Z."/>
            <person name="Gao L."/>
            <person name="Wang J."/>
            <person name="Hu T."/>
            <person name="Zhou J."/>
            <person name="Zhang Y."/>
            <person name="Zhao Y."/>
            <person name="Liu Y."/>
            <person name="Song Y."/>
            <person name="Tong Y."/>
            <person name="Lu Y."/>
            <person name="Yang J."/>
            <person name="Xu C."/>
            <person name="Jia M."/>
            <person name="Peters R.J."/>
            <person name="Huang L."/>
            <person name="Gao W."/>
        </authorList>
    </citation>
    <scope>NUCLEOTIDE SEQUENCE [LARGE SCALE GENOMIC DNA]</scope>
    <source>
        <strain evidence="9">cv. XIE 37</strain>
        <tissue evidence="8">Leaf</tissue>
    </source>
</reference>
<dbReference type="InterPro" id="IPR039189">
    <property type="entry name" value="Fcp1"/>
</dbReference>
<dbReference type="PANTHER" id="PTHR23081">
    <property type="entry name" value="RNA POLYMERASE II CTD PHOSPHATASE"/>
    <property type="match status" value="1"/>
</dbReference>
<dbReference type="Proteomes" id="UP000593562">
    <property type="component" value="Unassembled WGS sequence"/>
</dbReference>
<dbReference type="NCBIfam" id="TIGR02250">
    <property type="entry name" value="FCP1_euk"/>
    <property type="match status" value="1"/>
</dbReference>
<dbReference type="InParanoid" id="A0A7J7CF91"/>
<feature type="domain" description="FCP1 homology" evidence="7">
    <location>
        <begin position="207"/>
        <end position="368"/>
    </location>
</feature>
<evidence type="ECO:0000313" key="8">
    <source>
        <dbReference type="EMBL" id="KAF5732854.1"/>
    </source>
</evidence>
<evidence type="ECO:0000256" key="4">
    <source>
        <dbReference type="ARBA" id="ARBA00047761"/>
    </source>
</evidence>
<accession>A0A7J7CF91</accession>
<dbReference type="GO" id="GO:0008420">
    <property type="term" value="F:RNA polymerase II CTD heptapeptide repeat phosphatase activity"/>
    <property type="evidence" value="ECO:0007669"/>
    <property type="project" value="UniProtKB-UniRule"/>
</dbReference>
<evidence type="ECO:0000256" key="3">
    <source>
        <dbReference type="ARBA" id="ARBA00023242"/>
    </source>
</evidence>
<dbReference type="Gene3D" id="3.40.50.1000">
    <property type="entry name" value="HAD superfamily/HAD-like"/>
    <property type="match status" value="1"/>
</dbReference>
<evidence type="ECO:0000313" key="9">
    <source>
        <dbReference type="Proteomes" id="UP000593562"/>
    </source>
</evidence>
<dbReference type="PANTHER" id="PTHR23081:SF36">
    <property type="entry name" value="RNA POLYMERASE II SUBUNIT A C-TERMINAL DOMAIN PHOSPHATASE"/>
    <property type="match status" value="1"/>
</dbReference>
<keyword evidence="3 6" id="KW-0539">Nucleus</keyword>
<dbReference type="EC" id="3.1.3.16" evidence="6"/>
<comment type="subcellular location">
    <subcellularLocation>
        <location evidence="1 6">Nucleus</location>
    </subcellularLocation>
</comment>
<evidence type="ECO:0000259" key="7">
    <source>
        <dbReference type="PROSITE" id="PS50969"/>
    </source>
</evidence>
<keyword evidence="2 6" id="KW-0378">Hydrolase</keyword>
<dbReference type="SMART" id="SM00577">
    <property type="entry name" value="CPDc"/>
    <property type="match status" value="1"/>
</dbReference>
<dbReference type="EMBL" id="JAAARO010000017">
    <property type="protein sequence ID" value="KAF5732854.1"/>
    <property type="molecule type" value="Genomic_DNA"/>
</dbReference>
<dbReference type="PROSITE" id="PS50969">
    <property type="entry name" value="FCP1"/>
    <property type="match status" value="1"/>
</dbReference>
<evidence type="ECO:0000256" key="1">
    <source>
        <dbReference type="ARBA" id="ARBA00004123"/>
    </source>
</evidence>
<name>A0A7J7CF91_TRIWF</name>
<organism evidence="8 9">
    <name type="scientific">Tripterygium wilfordii</name>
    <name type="common">Thunder God vine</name>
    <dbReference type="NCBI Taxonomy" id="458696"/>
    <lineage>
        <taxon>Eukaryota</taxon>
        <taxon>Viridiplantae</taxon>
        <taxon>Streptophyta</taxon>
        <taxon>Embryophyta</taxon>
        <taxon>Tracheophyta</taxon>
        <taxon>Spermatophyta</taxon>
        <taxon>Magnoliopsida</taxon>
        <taxon>eudicotyledons</taxon>
        <taxon>Gunneridae</taxon>
        <taxon>Pentapetalae</taxon>
        <taxon>rosids</taxon>
        <taxon>fabids</taxon>
        <taxon>Celastrales</taxon>
        <taxon>Celastraceae</taxon>
        <taxon>Tripterygium</taxon>
    </lineage>
</organism>
<dbReference type="InterPro" id="IPR011947">
    <property type="entry name" value="FCP1_euk"/>
</dbReference>
<gene>
    <name evidence="8" type="ORF">HS088_TW17G00387</name>
</gene>
<dbReference type="InterPro" id="IPR004274">
    <property type="entry name" value="FCP1_dom"/>
</dbReference>
<protein>
    <recommendedName>
        <fullName evidence="6">RNA polymerase II C-terminal domain phosphatase-like</fullName>
        <ecNumber evidence="6">3.1.3.16</ecNumber>
    </recommendedName>
</protein>